<evidence type="ECO:0000313" key="4">
    <source>
        <dbReference type="Proteomes" id="UP000075809"/>
    </source>
</evidence>
<protein>
    <recommendedName>
        <fullName evidence="2">DUF8207 domain-containing protein</fullName>
    </recommendedName>
</protein>
<feature type="region of interest" description="Disordered" evidence="1">
    <location>
        <begin position="58"/>
        <end position="110"/>
    </location>
</feature>
<accession>A0A151WXT6</accession>
<dbReference type="AlphaFoldDB" id="A0A151WXT6"/>
<dbReference type="Pfam" id="PF26634">
    <property type="entry name" value="DUF8207"/>
    <property type="match status" value="1"/>
</dbReference>
<organism evidence="3 4">
    <name type="scientific">Mycetomoellerius zeteki</name>
    <dbReference type="NCBI Taxonomy" id="64791"/>
    <lineage>
        <taxon>Eukaryota</taxon>
        <taxon>Metazoa</taxon>
        <taxon>Ecdysozoa</taxon>
        <taxon>Arthropoda</taxon>
        <taxon>Hexapoda</taxon>
        <taxon>Insecta</taxon>
        <taxon>Pterygota</taxon>
        <taxon>Neoptera</taxon>
        <taxon>Endopterygota</taxon>
        <taxon>Hymenoptera</taxon>
        <taxon>Apocrita</taxon>
        <taxon>Aculeata</taxon>
        <taxon>Formicoidea</taxon>
        <taxon>Formicidae</taxon>
        <taxon>Myrmicinae</taxon>
        <taxon>Mycetomoellerius</taxon>
    </lineage>
</organism>
<name>A0A151WXT6_9HYME</name>
<evidence type="ECO:0000259" key="2">
    <source>
        <dbReference type="Pfam" id="PF26634"/>
    </source>
</evidence>
<feature type="compositionally biased region" description="Basic and acidic residues" evidence="1">
    <location>
        <begin position="66"/>
        <end position="78"/>
    </location>
</feature>
<dbReference type="PANTHER" id="PTHR35374">
    <property type="entry name" value="CYCLIN-DEPENDENT KINASE 11A-LIKE"/>
    <property type="match status" value="1"/>
</dbReference>
<feature type="compositionally biased region" description="Acidic residues" evidence="1">
    <location>
        <begin position="88"/>
        <end position="105"/>
    </location>
</feature>
<gene>
    <name evidence="3" type="ORF">ALC60_08205</name>
</gene>
<reference evidence="3 4" key="1">
    <citation type="submission" date="2015-09" db="EMBL/GenBank/DDBJ databases">
        <title>Trachymyrmex zeteki WGS genome.</title>
        <authorList>
            <person name="Nygaard S."/>
            <person name="Hu H."/>
            <person name="Boomsma J."/>
            <person name="Zhang G."/>
        </authorList>
    </citation>
    <scope>NUCLEOTIDE SEQUENCE [LARGE SCALE GENOMIC DNA]</scope>
    <source>
        <strain evidence="3">Tzet28-1</strain>
        <tissue evidence="3">Whole body</tissue>
    </source>
</reference>
<evidence type="ECO:0000256" key="1">
    <source>
        <dbReference type="SAM" id="MobiDB-lite"/>
    </source>
</evidence>
<dbReference type="EMBL" id="KQ982660">
    <property type="protein sequence ID" value="KYQ52673.1"/>
    <property type="molecule type" value="Genomic_DNA"/>
</dbReference>
<dbReference type="Proteomes" id="UP000075809">
    <property type="component" value="Unassembled WGS sequence"/>
</dbReference>
<dbReference type="PANTHER" id="PTHR35374:SF1">
    <property type="entry name" value="PROTEIN KINASE DOMAIN-CONTAINING PROTEIN"/>
    <property type="match status" value="1"/>
</dbReference>
<sequence>MDNNKELEDRERIAKQIAKTSDSIRKKYHALKTGKIEEDTALERHFKPIIEPLKQIVENTAGEEFQPIKKEANVTKDRNTKKRKPEENEKDDEQDTDNDDVEDVYETPSEPLETLVQQSLQTRQVREELHNQLGPLGQKYINMLFGGDREKVIDHVYGVYLSENGTMLGDKRFDIDMNDFVILDGVKYKGTPGLYKLIFKRIPDDTIYTENDKLAYKSILLATNAHRRSHKADNPILGNKGYKYKNIIAPLVSGKIQVGTGVPCAWKLNNKSGKSVGKDIIQHARAMTLNDNKINYVHWDDPNELVDRFRLLEASRQAGHNDHDNEILSIIEELREAGLIIN</sequence>
<feature type="domain" description="DUF8207" evidence="2">
    <location>
        <begin position="153"/>
        <end position="252"/>
    </location>
</feature>
<evidence type="ECO:0000313" key="3">
    <source>
        <dbReference type="EMBL" id="KYQ52673.1"/>
    </source>
</evidence>
<keyword evidence="4" id="KW-1185">Reference proteome</keyword>
<dbReference type="InterPro" id="IPR058520">
    <property type="entry name" value="DUF8207"/>
</dbReference>
<proteinExistence type="predicted"/>